<sequence>MHWRCLSDQTFPVPYQQFVYEEYKRRIRELEELCKRLEAVLIEAMQEWQMVPIVEALQALHGIRLIAAATLVCEIGDMHRFDNPKAYTYNLRHQMRTEMSLIAARQLTGYLS</sequence>
<dbReference type="EMBL" id="JADIJS010000011">
    <property type="protein sequence ID" value="MBO1042389.1"/>
    <property type="molecule type" value="Genomic_DNA"/>
</dbReference>
<dbReference type="GO" id="GO:0004803">
    <property type="term" value="F:transposase activity"/>
    <property type="evidence" value="ECO:0007669"/>
    <property type="project" value="InterPro"/>
</dbReference>
<feature type="coiled-coil region" evidence="1">
    <location>
        <begin position="20"/>
        <end position="47"/>
    </location>
</feature>
<organism evidence="3">
    <name type="scientific">Brucella pituitosa</name>
    <dbReference type="NCBI Taxonomy" id="571256"/>
    <lineage>
        <taxon>Bacteria</taxon>
        <taxon>Pseudomonadati</taxon>
        <taxon>Pseudomonadota</taxon>
        <taxon>Alphaproteobacteria</taxon>
        <taxon>Hyphomicrobiales</taxon>
        <taxon>Brucellaceae</taxon>
        <taxon>Brucella/Ochrobactrum group</taxon>
        <taxon>Brucella</taxon>
    </lineage>
</organism>
<comment type="caution">
    <text evidence="3">The sequence shown here is derived from an EMBL/GenBank/DDBJ whole genome shotgun (WGS) entry which is preliminary data.</text>
</comment>
<keyword evidence="1" id="KW-0175">Coiled coil</keyword>
<dbReference type="EMBL" id="VZPE01000010">
    <property type="protein sequence ID" value="KAB0567753.1"/>
    <property type="molecule type" value="Genomic_DNA"/>
</dbReference>
<name>A0A643EWM0_9HYPH</name>
<evidence type="ECO:0000259" key="2">
    <source>
        <dbReference type="Pfam" id="PF02371"/>
    </source>
</evidence>
<evidence type="ECO:0000313" key="3">
    <source>
        <dbReference type="EMBL" id="KAB0567753.1"/>
    </source>
</evidence>
<feature type="domain" description="Transposase IS116/IS110/IS902 C-terminal" evidence="2">
    <location>
        <begin position="55"/>
        <end position="86"/>
    </location>
</feature>
<dbReference type="Pfam" id="PF02371">
    <property type="entry name" value="Transposase_20"/>
    <property type="match status" value="1"/>
</dbReference>
<dbReference type="RefSeq" id="WP_128094617.1">
    <property type="nucleotide sequence ID" value="NZ_JADIJS010000011.1"/>
</dbReference>
<proteinExistence type="predicted"/>
<protein>
    <submittedName>
        <fullName evidence="3 4">Transposase</fullName>
    </submittedName>
</protein>
<dbReference type="InterPro" id="IPR003346">
    <property type="entry name" value="Transposase_20"/>
</dbReference>
<reference evidence="4 5" key="2">
    <citation type="submission" date="2020-10" db="EMBL/GenBank/DDBJ databases">
        <title>Genomic characterization of underground lake bacteria from Wind Cave National Park: Insight into the archetypical LuxI/LuxR and identification of LuxR solos.</title>
        <authorList>
            <person name="Wengert P.C."/>
            <person name="Savka M.A."/>
        </authorList>
    </citation>
    <scope>NUCLEOTIDE SEQUENCE [LARGE SCALE GENOMIC DNA]</scope>
    <source>
        <strain evidence="4 5">SD316</strain>
    </source>
</reference>
<dbReference type="Proteomes" id="UP000718278">
    <property type="component" value="Unassembled WGS sequence"/>
</dbReference>
<evidence type="ECO:0000256" key="1">
    <source>
        <dbReference type="SAM" id="Coils"/>
    </source>
</evidence>
<dbReference type="GO" id="GO:0003677">
    <property type="term" value="F:DNA binding"/>
    <property type="evidence" value="ECO:0007669"/>
    <property type="project" value="InterPro"/>
</dbReference>
<dbReference type="GO" id="GO:0006313">
    <property type="term" value="P:DNA transposition"/>
    <property type="evidence" value="ECO:0007669"/>
    <property type="project" value="InterPro"/>
</dbReference>
<reference evidence="3" key="1">
    <citation type="submission" date="2019-09" db="EMBL/GenBank/DDBJ databases">
        <title>Draft genome sequences of 48 bacterial type strains from the CCUG.</title>
        <authorList>
            <person name="Tunovic T."/>
            <person name="Pineiro-Iglesias B."/>
            <person name="Unosson C."/>
            <person name="Inganas E."/>
            <person name="Ohlen M."/>
            <person name="Cardew S."/>
            <person name="Jensie-Markopoulos S."/>
            <person name="Salva-Serra F."/>
            <person name="Jaen-Luchoro D."/>
            <person name="Karlsson R."/>
            <person name="Svensson-Stadler L."/>
            <person name="Chun J."/>
            <person name="Moore E."/>
        </authorList>
    </citation>
    <scope>NUCLEOTIDE SEQUENCE</scope>
    <source>
        <strain evidence="3">CCUG 50899</strain>
    </source>
</reference>
<gene>
    <name evidence="3" type="ORF">F7Q93_20385</name>
    <name evidence="4" type="ORF">IPV26_22305</name>
</gene>
<evidence type="ECO:0000313" key="4">
    <source>
        <dbReference type="EMBL" id="MBO1042389.1"/>
    </source>
</evidence>
<dbReference type="AlphaFoldDB" id="A0A643EWM0"/>
<evidence type="ECO:0000313" key="5">
    <source>
        <dbReference type="Proteomes" id="UP000718278"/>
    </source>
</evidence>
<keyword evidence="5" id="KW-1185">Reference proteome</keyword>
<accession>A0A643EWM0</accession>